<dbReference type="AlphaFoldDB" id="A0A0N1HTH1"/>
<feature type="compositionally biased region" description="Basic and acidic residues" evidence="1">
    <location>
        <begin position="63"/>
        <end position="73"/>
    </location>
</feature>
<accession>A0A0N1HTH1</accession>
<dbReference type="EMBL" id="LFJN01000014">
    <property type="protein sequence ID" value="KPI39816.1"/>
    <property type="molecule type" value="Genomic_DNA"/>
</dbReference>
<dbReference type="GeneID" id="28735437"/>
<feature type="region of interest" description="Disordered" evidence="1">
    <location>
        <begin position="1"/>
        <end position="97"/>
    </location>
</feature>
<evidence type="ECO:0000256" key="1">
    <source>
        <dbReference type="SAM" id="MobiDB-lite"/>
    </source>
</evidence>
<protein>
    <submittedName>
        <fullName evidence="2">Uncharacterized protein</fullName>
    </submittedName>
</protein>
<name>A0A0N1HTH1_9EURO</name>
<organism evidence="2 3">
    <name type="scientific">Cyphellophora attinorum</name>
    <dbReference type="NCBI Taxonomy" id="1664694"/>
    <lineage>
        <taxon>Eukaryota</taxon>
        <taxon>Fungi</taxon>
        <taxon>Dikarya</taxon>
        <taxon>Ascomycota</taxon>
        <taxon>Pezizomycotina</taxon>
        <taxon>Eurotiomycetes</taxon>
        <taxon>Chaetothyriomycetidae</taxon>
        <taxon>Chaetothyriales</taxon>
        <taxon>Cyphellophoraceae</taxon>
        <taxon>Cyphellophora</taxon>
    </lineage>
</organism>
<dbReference type="Proteomes" id="UP000038010">
    <property type="component" value="Unassembled WGS sequence"/>
</dbReference>
<evidence type="ECO:0000313" key="3">
    <source>
        <dbReference type="Proteomes" id="UP000038010"/>
    </source>
</evidence>
<dbReference type="VEuPathDB" id="FungiDB:AB675_3501"/>
<feature type="compositionally biased region" description="Gly residues" evidence="1">
    <location>
        <begin position="120"/>
        <end position="133"/>
    </location>
</feature>
<sequence>MSDPRAYYNPTTGRIHYLTNDGGPPNEGRPPADGDRGPNQTSSQEPLQGSQMPPSRPTPARHVHFDFGAETRRGPPPPYDPNRWNTTQGQTPQHGAGLHVQQMPVWVQHAAGHRQTQSGGAHGTHQAGGGSGQGQTIWVPVTVPDPPIRSDGRAALMINDEDYGERN</sequence>
<reference evidence="2 3" key="1">
    <citation type="submission" date="2015-06" db="EMBL/GenBank/DDBJ databases">
        <title>Draft genome of the ant-associated black yeast Phialophora attae CBS 131958.</title>
        <authorList>
            <person name="Moreno L.F."/>
            <person name="Stielow B.J."/>
            <person name="de Hoog S."/>
            <person name="Vicente V.A."/>
            <person name="Weiss V.A."/>
            <person name="de Vries M."/>
            <person name="Cruz L.M."/>
            <person name="Souza E.M."/>
        </authorList>
    </citation>
    <scope>NUCLEOTIDE SEQUENCE [LARGE SCALE GENOMIC DNA]</scope>
    <source>
        <strain evidence="2 3">CBS 131958</strain>
    </source>
</reference>
<proteinExistence type="predicted"/>
<feature type="compositionally biased region" description="Polar residues" evidence="1">
    <location>
        <begin position="38"/>
        <end position="53"/>
    </location>
</feature>
<comment type="caution">
    <text evidence="2">The sequence shown here is derived from an EMBL/GenBank/DDBJ whole genome shotgun (WGS) entry which is preliminary data.</text>
</comment>
<gene>
    <name evidence="2" type="ORF">AB675_3501</name>
</gene>
<dbReference type="RefSeq" id="XP_017999779.1">
    <property type="nucleotide sequence ID" value="XM_018143557.1"/>
</dbReference>
<keyword evidence="3" id="KW-1185">Reference proteome</keyword>
<evidence type="ECO:0000313" key="2">
    <source>
        <dbReference type="EMBL" id="KPI39816.1"/>
    </source>
</evidence>
<feature type="compositionally biased region" description="Polar residues" evidence="1">
    <location>
        <begin position="83"/>
        <end position="93"/>
    </location>
</feature>
<feature type="region of interest" description="Disordered" evidence="1">
    <location>
        <begin position="110"/>
        <end position="167"/>
    </location>
</feature>